<evidence type="ECO:0000313" key="4">
    <source>
        <dbReference type="Proteomes" id="UP000315522"/>
    </source>
</evidence>
<dbReference type="PANTHER" id="PTHR15020">
    <property type="entry name" value="FLAVIN REDUCTASE-RELATED"/>
    <property type="match status" value="1"/>
</dbReference>
<dbReference type="Pfam" id="PF13460">
    <property type="entry name" value="NAD_binding_10"/>
    <property type="match status" value="1"/>
</dbReference>
<feature type="domain" description="NAD(P)-binding" evidence="2">
    <location>
        <begin position="8"/>
        <end position="217"/>
    </location>
</feature>
<dbReference type="SUPFAM" id="SSF51735">
    <property type="entry name" value="NAD(P)-binding Rossmann-fold domains"/>
    <property type="match status" value="1"/>
</dbReference>
<proteinExistence type="inferred from homology"/>
<reference evidence="3 4" key="1">
    <citation type="submission" date="2018-05" db="EMBL/GenBank/DDBJ databases">
        <title>Genome sequencing and assembly of the regulated plant pathogen Lachnellula willkommii and related sister species for the development of diagnostic species identification markers.</title>
        <authorList>
            <person name="Giroux E."/>
            <person name="Bilodeau G."/>
        </authorList>
    </citation>
    <scope>NUCLEOTIDE SEQUENCE [LARGE SCALE GENOMIC DNA]</scope>
    <source>
        <strain evidence="3 4">CBS 172.35</strain>
    </source>
</reference>
<dbReference type="Proteomes" id="UP000315522">
    <property type="component" value="Unassembled WGS sequence"/>
</dbReference>
<evidence type="ECO:0000256" key="1">
    <source>
        <dbReference type="ARBA" id="ARBA00038376"/>
    </source>
</evidence>
<sequence>MPSVLIFGGSGKVAKLITASLVKQDYRVYSVIRREDHVPELRELGATPIMQSLEDSTVAELTATIESCTPDLVIFAAGAGLRGFQDPSLSTLVDRDTAIRVFDAMADANCTKRLLTLSTIDARNRDKPSPTWYSEEDRESSAELWAVVPTYMNAKFEADQDLVEQNARRGLEYTIIRHTWYGDEEPTGKVKAGWAGFSPKVSRKEVADVFVACIENPATIGCVFEVSGGEVPIKEAVQRVAEEKVNTFG</sequence>
<comment type="similarity">
    <text evidence="1">Belongs to the avfA family.</text>
</comment>
<name>A0A559MK88_9HELO</name>
<dbReference type="InterPro" id="IPR016040">
    <property type="entry name" value="NAD(P)-bd_dom"/>
</dbReference>
<gene>
    <name evidence="3" type="primary">SPBC216.03</name>
    <name evidence="3" type="ORF">LAWI1_G000591</name>
</gene>
<dbReference type="EMBL" id="QGML01000142">
    <property type="protein sequence ID" value="TVY93375.1"/>
    <property type="molecule type" value="Genomic_DNA"/>
</dbReference>
<dbReference type="AlphaFoldDB" id="A0A559MK88"/>
<comment type="caution">
    <text evidence="3">The sequence shown here is derived from an EMBL/GenBank/DDBJ whole genome shotgun (WGS) entry which is preliminary data.</text>
</comment>
<evidence type="ECO:0000313" key="3">
    <source>
        <dbReference type="EMBL" id="TVY93375.1"/>
    </source>
</evidence>
<keyword evidence="4" id="KW-1185">Reference proteome</keyword>
<dbReference type="InterPro" id="IPR036291">
    <property type="entry name" value="NAD(P)-bd_dom_sf"/>
</dbReference>
<dbReference type="PANTHER" id="PTHR15020:SF50">
    <property type="entry name" value="UPF0659 PROTEIN YMR090W"/>
    <property type="match status" value="1"/>
</dbReference>
<protein>
    <submittedName>
        <fullName evidence="3">UPF0659 protein</fullName>
    </submittedName>
</protein>
<accession>A0A559MK88</accession>
<evidence type="ECO:0000259" key="2">
    <source>
        <dbReference type="Pfam" id="PF13460"/>
    </source>
</evidence>
<dbReference type="Gene3D" id="3.40.50.720">
    <property type="entry name" value="NAD(P)-binding Rossmann-like Domain"/>
    <property type="match status" value="1"/>
</dbReference>
<organism evidence="3 4">
    <name type="scientific">Lachnellula willkommii</name>
    <dbReference type="NCBI Taxonomy" id="215461"/>
    <lineage>
        <taxon>Eukaryota</taxon>
        <taxon>Fungi</taxon>
        <taxon>Dikarya</taxon>
        <taxon>Ascomycota</taxon>
        <taxon>Pezizomycotina</taxon>
        <taxon>Leotiomycetes</taxon>
        <taxon>Helotiales</taxon>
        <taxon>Lachnaceae</taxon>
        <taxon>Lachnellula</taxon>
    </lineage>
</organism>